<comment type="catalytic activity">
    <reaction evidence="9">
        <text>S-methyl-5'-thioadenosine + phosphate = 5-(methylsulfanyl)-alpha-D-ribose 1-phosphate + adenine</text>
        <dbReference type="Rhea" id="RHEA:11852"/>
        <dbReference type="ChEBI" id="CHEBI:16708"/>
        <dbReference type="ChEBI" id="CHEBI:17509"/>
        <dbReference type="ChEBI" id="CHEBI:43474"/>
        <dbReference type="ChEBI" id="CHEBI:58533"/>
        <dbReference type="EC" id="2.4.2.28"/>
    </reaction>
    <physiologicalReaction direction="left-to-right" evidence="9">
        <dbReference type="Rhea" id="RHEA:11853"/>
    </physiologicalReaction>
</comment>
<evidence type="ECO:0000256" key="9">
    <source>
        <dbReference type="ARBA" id="ARBA00049893"/>
    </source>
</evidence>
<evidence type="ECO:0000256" key="2">
    <source>
        <dbReference type="ARBA" id="ARBA00007353"/>
    </source>
</evidence>
<reference evidence="11 12" key="1">
    <citation type="submission" date="2019-07" db="EMBL/GenBank/DDBJ databases">
        <title>Whole genome shotgun sequence of Pseudoalteromonas espejiana NBRC 102222.</title>
        <authorList>
            <person name="Hosoyama A."/>
            <person name="Uohara A."/>
            <person name="Ohji S."/>
            <person name="Ichikawa N."/>
        </authorList>
    </citation>
    <scope>NUCLEOTIDE SEQUENCE [LARGE SCALE GENOMIC DNA]</scope>
    <source>
        <strain evidence="11 12">NBRC 102222</strain>
    </source>
</reference>
<gene>
    <name evidence="11" type="ORF">PES01_29370</name>
</gene>
<keyword evidence="4" id="KW-0479">Metal-binding</keyword>
<dbReference type="PANTHER" id="PTHR30616:SF2">
    <property type="entry name" value="PURINE NUCLEOSIDE PHOSPHORYLASE LACC1"/>
    <property type="match status" value="1"/>
</dbReference>
<evidence type="ECO:0000256" key="4">
    <source>
        <dbReference type="ARBA" id="ARBA00022723"/>
    </source>
</evidence>
<accession>A0A510XYK0</accession>
<evidence type="ECO:0000256" key="8">
    <source>
        <dbReference type="ARBA" id="ARBA00048968"/>
    </source>
</evidence>
<keyword evidence="6" id="KW-0862">Zinc</keyword>
<protein>
    <recommendedName>
        <fullName evidence="10">Purine nucleoside phosphorylase</fullName>
    </recommendedName>
</protein>
<dbReference type="Pfam" id="PF02578">
    <property type="entry name" value="Cu-oxidase_4"/>
    <property type="match status" value="1"/>
</dbReference>
<evidence type="ECO:0000256" key="1">
    <source>
        <dbReference type="ARBA" id="ARBA00000553"/>
    </source>
</evidence>
<evidence type="ECO:0000256" key="10">
    <source>
        <dbReference type="RuleBase" id="RU361274"/>
    </source>
</evidence>
<dbReference type="GO" id="GO:0016787">
    <property type="term" value="F:hydrolase activity"/>
    <property type="evidence" value="ECO:0007669"/>
    <property type="project" value="UniProtKB-KW"/>
</dbReference>
<comment type="similarity">
    <text evidence="2 10">Belongs to the purine nucleoside phosphorylase YfiH/LACC1 family.</text>
</comment>
<comment type="caution">
    <text evidence="11">The sequence shown here is derived from an EMBL/GenBank/DDBJ whole genome shotgun (WGS) entry which is preliminary data.</text>
</comment>
<dbReference type="OrthoDB" id="4279at2"/>
<dbReference type="AlphaFoldDB" id="A0A510XYK0"/>
<dbReference type="GO" id="GO:0017061">
    <property type="term" value="F:S-methyl-5-thioadenosine phosphorylase activity"/>
    <property type="evidence" value="ECO:0007669"/>
    <property type="project" value="UniProtKB-EC"/>
</dbReference>
<evidence type="ECO:0000256" key="3">
    <source>
        <dbReference type="ARBA" id="ARBA00022679"/>
    </source>
</evidence>
<dbReference type="GO" id="GO:0005507">
    <property type="term" value="F:copper ion binding"/>
    <property type="evidence" value="ECO:0007669"/>
    <property type="project" value="TreeGrafter"/>
</dbReference>
<dbReference type="SUPFAM" id="SSF64438">
    <property type="entry name" value="CNF1/YfiH-like putative cysteine hydrolases"/>
    <property type="match status" value="1"/>
</dbReference>
<keyword evidence="12" id="KW-1185">Reference proteome</keyword>
<dbReference type="EMBL" id="BJUM01000031">
    <property type="protein sequence ID" value="GEK56092.1"/>
    <property type="molecule type" value="Genomic_DNA"/>
</dbReference>
<evidence type="ECO:0000313" key="11">
    <source>
        <dbReference type="EMBL" id="GEK56092.1"/>
    </source>
</evidence>
<name>A0A510XYK0_9GAMM</name>
<dbReference type="Gene3D" id="3.60.140.10">
    <property type="entry name" value="CNF1/YfiH-like putative cysteine hydrolases"/>
    <property type="match status" value="1"/>
</dbReference>
<sequence length="243" mass="26628">MAFLSAPWPNLASVGTLSTTREGGVSLPPFSSLNLGLHVADNPKHVLQNRALVECYLPKPAVWLNQIHSADVLNANEQYNVEQIQTADALYTQLKNQPLAIMSADCLPILLTSYDGSEVAAIHGGWRGLEKGIIKNTLACFKSSANQINAWLGPAIGAKQFEVGAEVAALFNQQSPLFQSAFVLQPNQKYLCDIYLIARIQLQQLGVINISGGEYCTVSQSSEFFSYRREGKTGRMASLIWRK</sequence>
<dbReference type="PANTHER" id="PTHR30616">
    <property type="entry name" value="UNCHARACTERIZED PROTEIN YFIH"/>
    <property type="match status" value="1"/>
</dbReference>
<dbReference type="CDD" id="cd16833">
    <property type="entry name" value="YfiH"/>
    <property type="match status" value="1"/>
</dbReference>
<evidence type="ECO:0000256" key="5">
    <source>
        <dbReference type="ARBA" id="ARBA00022801"/>
    </source>
</evidence>
<keyword evidence="5" id="KW-0378">Hydrolase</keyword>
<proteinExistence type="inferred from homology"/>
<dbReference type="InterPro" id="IPR011324">
    <property type="entry name" value="Cytotoxic_necrot_fac-like_cat"/>
</dbReference>
<comment type="catalytic activity">
    <reaction evidence="8">
        <text>adenosine + phosphate = alpha-D-ribose 1-phosphate + adenine</text>
        <dbReference type="Rhea" id="RHEA:27642"/>
        <dbReference type="ChEBI" id="CHEBI:16335"/>
        <dbReference type="ChEBI" id="CHEBI:16708"/>
        <dbReference type="ChEBI" id="CHEBI:43474"/>
        <dbReference type="ChEBI" id="CHEBI:57720"/>
        <dbReference type="EC" id="2.4.2.1"/>
    </reaction>
    <physiologicalReaction direction="left-to-right" evidence="8">
        <dbReference type="Rhea" id="RHEA:27643"/>
    </physiologicalReaction>
</comment>
<evidence type="ECO:0000256" key="7">
    <source>
        <dbReference type="ARBA" id="ARBA00047989"/>
    </source>
</evidence>
<evidence type="ECO:0000313" key="12">
    <source>
        <dbReference type="Proteomes" id="UP000321419"/>
    </source>
</evidence>
<comment type="catalytic activity">
    <reaction evidence="1">
        <text>inosine + phosphate = alpha-D-ribose 1-phosphate + hypoxanthine</text>
        <dbReference type="Rhea" id="RHEA:27646"/>
        <dbReference type="ChEBI" id="CHEBI:17368"/>
        <dbReference type="ChEBI" id="CHEBI:17596"/>
        <dbReference type="ChEBI" id="CHEBI:43474"/>
        <dbReference type="ChEBI" id="CHEBI:57720"/>
        <dbReference type="EC" id="2.4.2.1"/>
    </reaction>
    <physiologicalReaction direction="left-to-right" evidence="1">
        <dbReference type="Rhea" id="RHEA:27647"/>
    </physiologicalReaction>
</comment>
<dbReference type="InterPro" id="IPR003730">
    <property type="entry name" value="Cu_polyphenol_OxRdtase"/>
</dbReference>
<dbReference type="NCBIfam" id="TIGR00726">
    <property type="entry name" value="peptidoglycan editing factor PgeF"/>
    <property type="match status" value="1"/>
</dbReference>
<keyword evidence="3" id="KW-0808">Transferase</keyword>
<comment type="catalytic activity">
    <reaction evidence="7">
        <text>adenosine + H2O + H(+) = inosine + NH4(+)</text>
        <dbReference type="Rhea" id="RHEA:24408"/>
        <dbReference type="ChEBI" id="CHEBI:15377"/>
        <dbReference type="ChEBI" id="CHEBI:15378"/>
        <dbReference type="ChEBI" id="CHEBI:16335"/>
        <dbReference type="ChEBI" id="CHEBI:17596"/>
        <dbReference type="ChEBI" id="CHEBI:28938"/>
        <dbReference type="EC" id="3.5.4.4"/>
    </reaction>
    <physiologicalReaction direction="left-to-right" evidence="7">
        <dbReference type="Rhea" id="RHEA:24409"/>
    </physiologicalReaction>
</comment>
<dbReference type="RefSeq" id="WP_089347115.1">
    <property type="nucleotide sequence ID" value="NZ_BJUM01000031.1"/>
</dbReference>
<organism evidence="11 12">
    <name type="scientific">Pseudoalteromonas espejiana</name>
    <dbReference type="NCBI Taxonomy" id="28107"/>
    <lineage>
        <taxon>Bacteria</taxon>
        <taxon>Pseudomonadati</taxon>
        <taxon>Pseudomonadota</taxon>
        <taxon>Gammaproteobacteria</taxon>
        <taxon>Alteromonadales</taxon>
        <taxon>Pseudoalteromonadaceae</taxon>
        <taxon>Pseudoalteromonas</taxon>
    </lineage>
</organism>
<evidence type="ECO:0000256" key="6">
    <source>
        <dbReference type="ARBA" id="ARBA00022833"/>
    </source>
</evidence>
<dbReference type="Proteomes" id="UP000321419">
    <property type="component" value="Unassembled WGS sequence"/>
</dbReference>
<dbReference type="InterPro" id="IPR038371">
    <property type="entry name" value="Cu_polyphenol_OxRdtase_sf"/>
</dbReference>